<dbReference type="EMBL" id="FOXO01000025">
    <property type="protein sequence ID" value="SFQ23411.1"/>
    <property type="molecule type" value="Genomic_DNA"/>
</dbReference>
<dbReference type="AlphaFoldDB" id="A0A1I5WUW5"/>
<evidence type="ECO:0000313" key="1">
    <source>
        <dbReference type="EMBL" id="SFQ23411.1"/>
    </source>
</evidence>
<protein>
    <submittedName>
        <fullName evidence="1">Uncharacterized protein</fullName>
    </submittedName>
</protein>
<sequence length="65" mass="7967">MIHKIYLARKNFIIGCEIIYFLNNNMYKNSRRCCKDCISNSNYYGYESITYRLQIPKIWKELVYI</sequence>
<name>A0A1I5WUW5_9FIRM</name>
<reference evidence="2" key="1">
    <citation type="submission" date="2016-10" db="EMBL/GenBank/DDBJ databases">
        <authorList>
            <person name="Varghese N."/>
            <person name="Submissions S."/>
        </authorList>
    </citation>
    <scope>NUCLEOTIDE SEQUENCE [LARGE SCALE GENOMIC DNA]</scope>
    <source>
        <strain evidence="2">P18</strain>
    </source>
</reference>
<accession>A0A1I5WUW5</accession>
<gene>
    <name evidence="1" type="ORF">SAMN04487928_12541</name>
</gene>
<proteinExistence type="predicted"/>
<keyword evidence="2" id="KW-1185">Reference proteome</keyword>
<evidence type="ECO:0000313" key="2">
    <source>
        <dbReference type="Proteomes" id="UP000182624"/>
    </source>
</evidence>
<organism evidence="1 2">
    <name type="scientific">Butyrivibrio proteoclasticus</name>
    <dbReference type="NCBI Taxonomy" id="43305"/>
    <lineage>
        <taxon>Bacteria</taxon>
        <taxon>Bacillati</taxon>
        <taxon>Bacillota</taxon>
        <taxon>Clostridia</taxon>
        <taxon>Lachnospirales</taxon>
        <taxon>Lachnospiraceae</taxon>
        <taxon>Butyrivibrio</taxon>
    </lineage>
</organism>
<dbReference type="Proteomes" id="UP000182624">
    <property type="component" value="Unassembled WGS sequence"/>
</dbReference>